<dbReference type="EMBL" id="MAYW01000365">
    <property type="protein sequence ID" value="ODS29808.1"/>
    <property type="molecule type" value="Genomic_DNA"/>
</dbReference>
<proteinExistence type="predicted"/>
<organism evidence="1 2">
    <name type="scientific">Candidatus Scalindua rubra</name>
    <dbReference type="NCBI Taxonomy" id="1872076"/>
    <lineage>
        <taxon>Bacteria</taxon>
        <taxon>Pseudomonadati</taxon>
        <taxon>Planctomycetota</taxon>
        <taxon>Candidatus Brocadiia</taxon>
        <taxon>Candidatus Brocadiales</taxon>
        <taxon>Candidatus Scalinduaceae</taxon>
        <taxon>Candidatus Scalindua</taxon>
    </lineage>
</organism>
<gene>
    <name evidence="1" type="ORF">SCARUB_05087</name>
</gene>
<evidence type="ECO:0000313" key="1">
    <source>
        <dbReference type="EMBL" id="ODS29808.1"/>
    </source>
</evidence>
<reference evidence="1 2" key="1">
    <citation type="submission" date="2016-07" db="EMBL/GenBank/DDBJ databases">
        <title>Draft genome of Scalindua rubra, obtained from a brine-seawater interface in the Red Sea, sheds light on salt adaptation in anammox bacteria.</title>
        <authorList>
            <person name="Speth D.R."/>
            <person name="Lagkouvardos I."/>
            <person name="Wang Y."/>
            <person name="Qian P.-Y."/>
            <person name="Dutilh B.E."/>
            <person name="Jetten M.S."/>
        </authorList>
    </citation>
    <scope>NUCLEOTIDE SEQUENCE [LARGE SCALE GENOMIC DNA]</scope>
    <source>
        <strain evidence="1">BSI-1</strain>
    </source>
</reference>
<sequence length="21" mass="2528">DLEDELRQFYETVGREKNAQS</sequence>
<comment type="caution">
    <text evidence="1">The sequence shown here is derived from an EMBL/GenBank/DDBJ whole genome shotgun (WGS) entry which is preliminary data.</text>
</comment>
<protein>
    <submittedName>
        <fullName evidence="1">Uncharacterized protein</fullName>
    </submittedName>
</protein>
<dbReference type="Proteomes" id="UP000094056">
    <property type="component" value="Unassembled WGS sequence"/>
</dbReference>
<name>A0A1E3X2I2_9BACT</name>
<evidence type="ECO:0000313" key="2">
    <source>
        <dbReference type="Proteomes" id="UP000094056"/>
    </source>
</evidence>
<dbReference type="AlphaFoldDB" id="A0A1E3X2I2"/>
<accession>A0A1E3X2I2</accession>
<feature type="non-terminal residue" evidence="1">
    <location>
        <position position="1"/>
    </location>
</feature>